<organism evidence="2 3">
    <name type="scientific">Aspergillus bombycis</name>
    <dbReference type="NCBI Taxonomy" id="109264"/>
    <lineage>
        <taxon>Eukaryota</taxon>
        <taxon>Fungi</taxon>
        <taxon>Dikarya</taxon>
        <taxon>Ascomycota</taxon>
        <taxon>Pezizomycotina</taxon>
        <taxon>Eurotiomycetes</taxon>
        <taxon>Eurotiomycetidae</taxon>
        <taxon>Eurotiales</taxon>
        <taxon>Aspergillaceae</taxon>
        <taxon>Aspergillus</taxon>
    </lineage>
</organism>
<dbReference type="InterPro" id="IPR015889">
    <property type="entry name" value="Intradiol_dOase_core"/>
</dbReference>
<dbReference type="OrthoDB" id="121380at2759"/>
<evidence type="ECO:0000256" key="1">
    <source>
        <dbReference type="SAM" id="SignalP"/>
    </source>
</evidence>
<reference evidence="2 3" key="1">
    <citation type="journal article" date="2016" name="Genome Biol. Evol.">
        <title>Draft genome sequence of an aflatoxigenic Aspergillus species, A. bombycis.</title>
        <authorList>
            <person name="Moore G.G."/>
            <person name="Mack B.M."/>
            <person name="Beltz S.B."/>
            <person name="Gilbert M.K."/>
        </authorList>
    </citation>
    <scope>NUCLEOTIDE SEQUENCE [LARGE SCALE GENOMIC DNA]</scope>
    <source>
        <strain evidence="3">NRRL 26010</strain>
    </source>
</reference>
<feature type="non-terminal residue" evidence="2">
    <location>
        <position position="1"/>
    </location>
</feature>
<dbReference type="GeneID" id="34454698"/>
<protein>
    <submittedName>
        <fullName evidence="2">Putative extracellular dioxygenase</fullName>
    </submittedName>
</protein>
<feature type="chain" id="PRO_5009533899" evidence="1">
    <location>
        <begin position="25"/>
        <end position="387"/>
    </location>
</feature>
<dbReference type="Proteomes" id="UP000179179">
    <property type="component" value="Unassembled WGS sequence"/>
</dbReference>
<proteinExistence type="predicted"/>
<dbReference type="Gene3D" id="2.60.130.10">
    <property type="entry name" value="Aromatic compound dioxygenase"/>
    <property type="match status" value="1"/>
</dbReference>
<dbReference type="AlphaFoldDB" id="A0A1F7ZL15"/>
<dbReference type="EMBL" id="LYCR01000157">
    <property type="protein sequence ID" value="OGM40143.1"/>
    <property type="molecule type" value="Genomic_DNA"/>
</dbReference>
<keyword evidence="1" id="KW-0732">Signal</keyword>
<evidence type="ECO:0000313" key="2">
    <source>
        <dbReference type="EMBL" id="OGM40143.1"/>
    </source>
</evidence>
<dbReference type="PANTHER" id="PTHR34315">
    <property type="match status" value="1"/>
</dbReference>
<dbReference type="GO" id="GO:0005506">
    <property type="term" value="F:iron ion binding"/>
    <property type="evidence" value="ECO:0007669"/>
    <property type="project" value="InterPro"/>
</dbReference>
<dbReference type="RefSeq" id="XP_022383860.1">
    <property type="nucleotide sequence ID" value="XM_022538436.1"/>
</dbReference>
<gene>
    <name evidence="2" type="ORF">ABOM_011308</name>
</gene>
<dbReference type="GO" id="GO:0016702">
    <property type="term" value="F:oxidoreductase activity, acting on single donors with incorporation of molecular oxygen, incorporation of two atoms of oxygen"/>
    <property type="evidence" value="ECO:0007669"/>
    <property type="project" value="InterPro"/>
</dbReference>
<name>A0A1F7ZL15_9EURO</name>
<keyword evidence="3" id="KW-1185">Reference proteome</keyword>
<evidence type="ECO:0000313" key="3">
    <source>
        <dbReference type="Proteomes" id="UP000179179"/>
    </source>
</evidence>
<sequence length="387" mass="41622">QVTMVQLASTLVLGLANIASIVSSHPGHNVEAEAAERANFLQRAPIQSRSLAHCATSLKARGIEDLNIARRENAVQLLRRQRGLNTGSGARYLKARDLDSVLTTDHHSNLTHVDPSTNPGVLFGSEGTCIVQPEVTQGPYYIAGELIRKNVAEDQQGVPLYMDIQLIDTNTCNPLPDIYTDIWHCNSTGVYSGVVANGNGNSNDNSNVNTTFLRGVQPSSHDGVVRFESIFPGHYTGRAIHIHVVTHPANETKILPNGTIAGMYDGHSSHVGQIFFDQDLISEVEKNTPYSTNTQELTKNSDDSILASEADTTDPFMEYVLLGDNVSDGIFAWISIGINAKRDDSLSPEGYWTENGGEVNDNFSMNMAGMGDLPTGAASGAAPSASV</sequence>
<dbReference type="PANTHER" id="PTHR34315:SF1">
    <property type="entry name" value="INTRADIOL RING-CLEAVAGE DIOXYGENASES DOMAIN-CONTAINING PROTEIN-RELATED"/>
    <property type="match status" value="1"/>
</dbReference>
<dbReference type="SUPFAM" id="SSF49482">
    <property type="entry name" value="Aromatic compound dioxygenase"/>
    <property type="match status" value="1"/>
</dbReference>
<keyword evidence="2" id="KW-0223">Dioxygenase</keyword>
<accession>A0A1F7ZL15</accession>
<dbReference type="STRING" id="109264.A0A1F7ZL15"/>
<feature type="signal peptide" evidence="1">
    <location>
        <begin position="1"/>
        <end position="24"/>
    </location>
</feature>
<comment type="caution">
    <text evidence="2">The sequence shown here is derived from an EMBL/GenBank/DDBJ whole genome shotgun (WGS) entry which is preliminary data.</text>
</comment>
<keyword evidence="2" id="KW-0560">Oxidoreductase</keyword>
<dbReference type="CDD" id="cd03457">
    <property type="entry name" value="intradiol_dioxygenase_like"/>
    <property type="match status" value="1"/>
</dbReference>